<comment type="caution">
    <text evidence="3">The sequence shown here is derived from an EMBL/GenBank/DDBJ whole genome shotgun (WGS) entry which is preliminary data.</text>
</comment>
<sequence length="259" mass="29040">MSKVSKKSLIATAMVGALALTGSNIAAADALSDLQNAEANIFKQSAKSQAKINTLYEQTQELLAEYRNTVDEAEVLSGYNDHVQRMIDDQKANIASLQKQINGIDKIKQGVVPLMYKMIDTLEKFIDLDVPMNIERRKERVENLRDVMTNSNVTTSEQFRLVLEAYEIEAGYGTIFDAYQAEMDFNGTTLTADFVHMGRIAFVAQSLDGKRSWLWNNQSRAWEELSDEYLKPVKDAIAMARKQLPMDLTKLPVFAAGAE</sequence>
<name>A0ABS9WZN5_9GAMM</name>
<dbReference type="InterPro" id="IPR016866">
    <property type="entry name" value="UCP028069"/>
</dbReference>
<organism evidence="3 4">
    <name type="scientific">Colwellia maritima</name>
    <dbReference type="NCBI Taxonomy" id="2912588"/>
    <lineage>
        <taxon>Bacteria</taxon>
        <taxon>Pseudomonadati</taxon>
        <taxon>Pseudomonadota</taxon>
        <taxon>Gammaproteobacteria</taxon>
        <taxon>Alteromonadales</taxon>
        <taxon>Colwelliaceae</taxon>
        <taxon>Colwellia</taxon>
    </lineage>
</organism>
<keyword evidence="1" id="KW-0175">Coiled coil</keyword>
<keyword evidence="4" id="KW-1185">Reference proteome</keyword>
<proteinExistence type="predicted"/>
<accession>A0ABS9WZN5</accession>
<feature type="signal peptide" evidence="2">
    <location>
        <begin position="1"/>
        <end position="28"/>
    </location>
</feature>
<feature type="chain" id="PRO_5046112884" evidence="2">
    <location>
        <begin position="29"/>
        <end position="259"/>
    </location>
</feature>
<evidence type="ECO:0000313" key="4">
    <source>
        <dbReference type="Proteomes" id="UP001139646"/>
    </source>
</evidence>
<evidence type="ECO:0000256" key="1">
    <source>
        <dbReference type="SAM" id="Coils"/>
    </source>
</evidence>
<protein>
    <submittedName>
        <fullName evidence="3">DUF3450 domain-containing protein</fullName>
    </submittedName>
</protein>
<keyword evidence="2" id="KW-0732">Signal</keyword>
<dbReference type="RefSeq" id="WP_242284934.1">
    <property type="nucleotide sequence ID" value="NZ_JAKKSL010000001.1"/>
</dbReference>
<dbReference type="EMBL" id="JAKKSL010000001">
    <property type="protein sequence ID" value="MCI2283460.1"/>
    <property type="molecule type" value="Genomic_DNA"/>
</dbReference>
<feature type="coiled-coil region" evidence="1">
    <location>
        <begin position="56"/>
        <end position="100"/>
    </location>
</feature>
<reference evidence="3" key="1">
    <citation type="submission" date="2022-01" db="EMBL/GenBank/DDBJ databases">
        <title>Colwellia maritima, isolated from seawater.</title>
        <authorList>
            <person name="Kristyanto S."/>
            <person name="Jung J."/>
            <person name="Jeon C.O."/>
        </authorList>
    </citation>
    <scope>NUCLEOTIDE SEQUENCE</scope>
    <source>
        <strain evidence="3">MSW7</strain>
    </source>
</reference>
<evidence type="ECO:0000256" key="2">
    <source>
        <dbReference type="SAM" id="SignalP"/>
    </source>
</evidence>
<dbReference type="Pfam" id="PF11932">
    <property type="entry name" value="DUF3450"/>
    <property type="match status" value="1"/>
</dbReference>
<dbReference type="Proteomes" id="UP001139646">
    <property type="component" value="Unassembled WGS sequence"/>
</dbReference>
<gene>
    <name evidence="3" type="ORF">L3081_08655</name>
</gene>
<evidence type="ECO:0000313" key="3">
    <source>
        <dbReference type="EMBL" id="MCI2283460.1"/>
    </source>
</evidence>
<dbReference type="PIRSF" id="PIRSF028069">
    <property type="entry name" value="UCP028069"/>
    <property type="match status" value="1"/>
</dbReference>